<feature type="domain" description="Penicillin-binding protein transpeptidase" evidence="2">
    <location>
        <begin position="242"/>
        <end position="515"/>
    </location>
</feature>
<protein>
    <recommendedName>
        <fullName evidence="6">Cell division protein FtsI</fullName>
    </recommendedName>
</protein>
<comment type="caution">
    <text evidence="4">The sequence shown here is derived from an EMBL/GenBank/DDBJ whole genome shotgun (WGS) entry which is preliminary data.</text>
</comment>
<reference evidence="4 5" key="1">
    <citation type="submission" date="2020-08" db="EMBL/GenBank/DDBJ databases">
        <title>Genomic Encyclopedia of Type Strains, Phase III (KMG-III): the genomes of soil and plant-associated and newly described type strains.</title>
        <authorList>
            <person name="Whitman W."/>
        </authorList>
    </citation>
    <scope>NUCLEOTIDE SEQUENCE [LARGE SCALE GENOMIC DNA]</scope>
    <source>
        <strain evidence="4 5">CECT 8840</strain>
    </source>
</reference>
<evidence type="ECO:0000259" key="2">
    <source>
        <dbReference type="Pfam" id="PF00905"/>
    </source>
</evidence>
<dbReference type="EMBL" id="JACHJP010000012">
    <property type="protein sequence ID" value="MBB4920066.1"/>
    <property type="molecule type" value="Genomic_DNA"/>
</dbReference>
<dbReference type="Gene3D" id="3.40.710.10">
    <property type="entry name" value="DD-peptidase/beta-lactamase superfamily"/>
    <property type="match status" value="1"/>
</dbReference>
<dbReference type="AlphaFoldDB" id="A0A7W7QVS6"/>
<dbReference type="PANTHER" id="PTHR30627:SF24">
    <property type="entry name" value="PENICILLIN-BINDING PROTEIN 4B"/>
    <property type="match status" value="1"/>
</dbReference>
<dbReference type="InterPro" id="IPR007887">
    <property type="entry name" value="MecA_N"/>
</dbReference>
<dbReference type="Pfam" id="PF00905">
    <property type="entry name" value="Transpeptidase"/>
    <property type="match status" value="1"/>
</dbReference>
<proteinExistence type="predicted"/>
<evidence type="ECO:0000256" key="1">
    <source>
        <dbReference type="SAM" id="MobiDB-lite"/>
    </source>
</evidence>
<name>A0A7W7QVS6_9ACTN</name>
<dbReference type="InterPro" id="IPR012338">
    <property type="entry name" value="Beta-lactam/transpept-like"/>
</dbReference>
<dbReference type="GO" id="GO:0005886">
    <property type="term" value="C:plasma membrane"/>
    <property type="evidence" value="ECO:0007669"/>
    <property type="project" value="TreeGrafter"/>
</dbReference>
<dbReference type="InterPro" id="IPR001460">
    <property type="entry name" value="PCN-bd_Tpept"/>
</dbReference>
<organism evidence="4 5">
    <name type="scientific">Streptosporangium saharense</name>
    <dbReference type="NCBI Taxonomy" id="1706840"/>
    <lineage>
        <taxon>Bacteria</taxon>
        <taxon>Bacillati</taxon>
        <taxon>Actinomycetota</taxon>
        <taxon>Actinomycetes</taxon>
        <taxon>Streptosporangiales</taxon>
        <taxon>Streptosporangiaceae</taxon>
        <taxon>Streptosporangium</taxon>
    </lineage>
</organism>
<dbReference type="InterPro" id="IPR050515">
    <property type="entry name" value="Beta-lactam/transpept"/>
</dbReference>
<dbReference type="PANTHER" id="PTHR30627">
    <property type="entry name" value="PEPTIDOGLYCAN D,D-TRANSPEPTIDASE"/>
    <property type="match status" value="1"/>
</dbReference>
<evidence type="ECO:0000313" key="5">
    <source>
        <dbReference type="Proteomes" id="UP000552644"/>
    </source>
</evidence>
<feature type="domain" description="NTF2-like N-terminal transpeptidase" evidence="3">
    <location>
        <begin position="39"/>
        <end position="146"/>
    </location>
</feature>
<dbReference type="GO" id="GO:0046677">
    <property type="term" value="P:response to antibiotic"/>
    <property type="evidence" value="ECO:0007669"/>
    <property type="project" value="InterPro"/>
</dbReference>
<accession>A0A7W7QVS6</accession>
<dbReference type="RefSeq" id="WP_184723519.1">
    <property type="nucleotide sequence ID" value="NZ_JACHJP010000012.1"/>
</dbReference>
<dbReference type="Pfam" id="PF05223">
    <property type="entry name" value="MecA_N"/>
    <property type="match status" value="1"/>
</dbReference>
<dbReference type="GO" id="GO:0071972">
    <property type="term" value="F:peptidoglycan L,D-transpeptidase activity"/>
    <property type="evidence" value="ECO:0007669"/>
    <property type="project" value="TreeGrafter"/>
</dbReference>
<keyword evidence="5" id="KW-1185">Reference proteome</keyword>
<dbReference type="SUPFAM" id="SSF56601">
    <property type="entry name" value="beta-lactamase/transpeptidase-like"/>
    <property type="match status" value="1"/>
</dbReference>
<gene>
    <name evidence="4" type="ORF">FHS44_007210</name>
</gene>
<dbReference type="GO" id="GO:0071555">
    <property type="term" value="P:cell wall organization"/>
    <property type="evidence" value="ECO:0007669"/>
    <property type="project" value="TreeGrafter"/>
</dbReference>
<feature type="region of interest" description="Disordered" evidence="1">
    <location>
        <begin position="160"/>
        <end position="183"/>
    </location>
</feature>
<evidence type="ECO:0000259" key="3">
    <source>
        <dbReference type="Pfam" id="PF05223"/>
    </source>
</evidence>
<dbReference type="Proteomes" id="UP000552644">
    <property type="component" value="Unassembled WGS sequence"/>
</dbReference>
<evidence type="ECO:0008006" key="6">
    <source>
        <dbReference type="Google" id="ProtNLM"/>
    </source>
</evidence>
<sequence length="518" mass="53462">MRTRPVLALVAVVLVMIGVGVYALLRPSGAPVGVTGPGPEETGRAYLTSWQDGDVSEMGRMVVSPPADFAQRHLTFAQDLDIESLTLVPDTLVRRDAQSAELAFHGVRKVRNLGDWPFASTLRLVLREGRWRVLWLPETLHPALAGGGRIAFKEITSPAAEPVTSSGEPFPHDSGAENYRGLFGGGEEESTGYALEATAADGSKKELVAFPPPHAGKIRTSLSRPVQAAAARALDGVEQPAAIVAVRPRTGEVLAVADRLGKGNGGQNAFRGLYPPGSTFKVVTAAALLSEGLTPTTRVGCPQTYAPPKGRIFRNASGPPAEGTVTLTSAFALSCNTAFVEQAARLPSNGRGLVRTAELFGFNAEVPGLGDSCGRISPPGDVDELASDAIGQGSVVASPLCMALVAAAVQNGSWHGPVLTPGRSPSAQSVSERASLPDTTVSALRAMMRAAVADGTAASGGLPSGTAGKTGTAQAEGGREHAWFIGYRGDLAFAVLVENGGAGSKGAVPIAARFLRAL</sequence>
<evidence type="ECO:0000313" key="4">
    <source>
        <dbReference type="EMBL" id="MBB4920066.1"/>
    </source>
</evidence>
<dbReference type="GO" id="GO:0008658">
    <property type="term" value="F:penicillin binding"/>
    <property type="evidence" value="ECO:0007669"/>
    <property type="project" value="InterPro"/>
</dbReference>